<evidence type="ECO:0000313" key="16">
    <source>
        <dbReference type="Proteomes" id="UP000326944"/>
    </source>
</evidence>
<evidence type="ECO:0000256" key="10">
    <source>
        <dbReference type="PROSITE-ProRule" id="PRU01360"/>
    </source>
</evidence>
<dbReference type="CDD" id="cd01347">
    <property type="entry name" value="ligand_gated_channel"/>
    <property type="match status" value="1"/>
</dbReference>
<evidence type="ECO:0000259" key="14">
    <source>
        <dbReference type="Pfam" id="PF07715"/>
    </source>
</evidence>
<reference evidence="15 16" key="1">
    <citation type="submission" date="2019-09" db="EMBL/GenBank/DDBJ databases">
        <title>Sulfurimonas gotlandica sp. nov., a chemoautotrophic and psychrotolerant epsilonproteobacterium isolated from a pelagic redoxcline, and an emended description of the genus Sulfurimonas.</title>
        <authorList>
            <person name="Wang S."/>
            <person name="Jiang L."/>
            <person name="Shao S."/>
        </authorList>
    </citation>
    <scope>NUCLEOTIDE SEQUENCE [LARGE SCALE GENOMIC DNA]</scope>
    <source>
        <strain evidence="15 16">GYSZ_1</strain>
    </source>
</reference>
<keyword evidence="8 15" id="KW-0675">Receptor</keyword>
<gene>
    <name evidence="15" type="ORF">FJR48_06825</name>
</gene>
<dbReference type="EMBL" id="CP043617">
    <property type="protein sequence ID" value="QFR49456.1"/>
    <property type="molecule type" value="Genomic_DNA"/>
</dbReference>
<dbReference type="PROSITE" id="PS01156">
    <property type="entry name" value="TONB_DEPENDENT_REC_2"/>
    <property type="match status" value="1"/>
</dbReference>
<evidence type="ECO:0000256" key="4">
    <source>
        <dbReference type="ARBA" id="ARBA00022692"/>
    </source>
</evidence>
<dbReference type="Pfam" id="PF07715">
    <property type="entry name" value="Plug"/>
    <property type="match status" value="1"/>
</dbReference>
<evidence type="ECO:0000256" key="1">
    <source>
        <dbReference type="ARBA" id="ARBA00004571"/>
    </source>
</evidence>
<feature type="domain" description="TonB-dependent receptor plug" evidence="14">
    <location>
        <begin position="40"/>
        <end position="146"/>
    </location>
</feature>
<keyword evidence="9 10" id="KW-0998">Cell outer membrane</keyword>
<evidence type="ECO:0000256" key="6">
    <source>
        <dbReference type="ARBA" id="ARBA00023077"/>
    </source>
</evidence>
<accession>A0A5P8P1B6</accession>
<dbReference type="Proteomes" id="UP000326944">
    <property type="component" value="Chromosome"/>
</dbReference>
<dbReference type="RefSeq" id="WP_152307400.1">
    <property type="nucleotide sequence ID" value="NZ_CP043617.1"/>
</dbReference>
<dbReference type="InterPro" id="IPR012910">
    <property type="entry name" value="Plug_dom"/>
</dbReference>
<dbReference type="Pfam" id="PF00593">
    <property type="entry name" value="TonB_dep_Rec_b-barrel"/>
    <property type="match status" value="1"/>
</dbReference>
<dbReference type="GO" id="GO:0015344">
    <property type="term" value="F:siderophore uptake transmembrane transporter activity"/>
    <property type="evidence" value="ECO:0007669"/>
    <property type="project" value="TreeGrafter"/>
</dbReference>
<keyword evidence="16" id="KW-1185">Reference proteome</keyword>
<dbReference type="InterPro" id="IPR036942">
    <property type="entry name" value="Beta-barrel_TonB_sf"/>
</dbReference>
<organism evidence="15 16">
    <name type="scientific">Sulfurimonas lithotrophica</name>
    <dbReference type="NCBI Taxonomy" id="2590022"/>
    <lineage>
        <taxon>Bacteria</taxon>
        <taxon>Pseudomonadati</taxon>
        <taxon>Campylobacterota</taxon>
        <taxon>Epsilonproteobacteria</taxon>
        <taxon>Campylobacterales</taxon>
        <taxon>Sulfurimonadaceae</taxon>
        <taxon>Sulfurimonas</taxon>
    </lineage>
</organism>
<keyword evidence="5 12" id="KW-0732">Signal</keyword>
<evidence type="ECO:0000256" key="11">
    <source>
        <dbReference type="RuleBase" id="RU003357"/>
    </source>
</evidence>
<keyword evidence="4 10" id="KW-0812">Transmembrane</keyword>
<feature type="signal peptide" evidence="12">
    <location>
        <begin position="1"/>
        <end position="19"/>
    </location>
</feature>
<evidence type="ECO:0000256" key="9">
    <source>
        <dbReference type="ARBA" id="ARBA00023237"/>
    </source>
</evidence>
<keyword evidence="6 11" id="KW-0798">TonB box</keyword>
<dbReference type="Gene3D" id="2.40.170.20">
    <property type="entry name" value="TonB-dependent receptor, beta-barrel domain"/>
    <property type="match status" value="1"/>
</dbReference>
<dbReference type="InterPro" id="IPR037066">
    <property type="entry name" value="Plug_dom_sf"/>
</dbReference>
<dbReference type="Gene3D" id="2.170.130.10">
    <property type="entry name" value="TonB-dependent receptor, plug domain"/>
    <property type="match status" value="1"/>
</dbReference>
<dbReference type="AlphaFoldDB" id="A0A5P8P1B6"/>
<dbReference type="SUPFAM" id="SSF56935">
    <property type="entry name" value="Porins"/>
    <property type="match status" value="1"/>
</dbReference>
<keyword evidence="7 10" id="KW-0472">Membrane</keyword>
<dbReference type="GO" id="GO:0009279">
    <property type="term" value="C:cell outer membrane"/>
    <property type="evidence" value="ECO:0007669"/>
    <property type="project" value="UniProtKB-SubCell"/>
</dbReference>
<proteinExistence type="inferred from homology"/>
<protein>
    <submittedName>
        <fullName evidence="15">TonB-dependent receptor</fullName>
    </submittedName>
</protein>
<dbReference type="InterPro" id="IPR010917">
    <property type="entry name" value="TonB_rcpt_CS"/>
</dbReference>
<evidence type="ECO:0000256" key="3">
    <source>
        <dbReference type="ARBA" id="ARBA00022452"/>
    </source>
</evidence>
<dbReference type="GO" id="GO:0044718">
    <property type="term" value="P:siderophore transmembrane transport"/>
    <property type="evidence" value="ECO:0007669"/>
    <property type="project" value="TreeGrafter"/>
</dbReference>
<evidence type="ECO:0000256" key="8">
    <source>
        <dbReference type="ARBA" id="ARBA00023170"/>
    </source>
</evidence>
<evidence type="ECO:0000313" key="15">
    <source>
        <dbReference type="EMBL" id="QFR49456.1"/>
    </source>
</evidence>
<dbReference type="InterPro" id="IPR039426">
    <property type="entry name" value="TonB-dep_rcpt-like"/>
</dbReference>
<feature type="chain" id="PRO_5024970878" evidence="12">
    <location>
        <begin position="20"/>
        <end position="733"/>
    </location>
</feature>
<comment type="similarity">
    <text evidence="10 11">Belongs to the TonB-dependent receptor family.</text>
</comment>
<dbReference type="InterPro" id="IPR000531">
    <property type="entry name" value="Beta-barrel_TonB"/>
</dbReference>
<sequence>MKKITAISVVCAIAISTYASDLGTIKVESSTIDDKFETKKSEISSTTTVSGEKVDKSHISNIQQILQSIPGITTESSTGDSLKIHLRGVENQMYMGEKPGVAVVIDGVPVFERTGKVNIDLDNIESIKVIKGGASYLFGDDALSGAVIITTKRGAKYNHNYGAVEVGSYGYKKAVARTGYANDDLSFHVQASQRSSDGYHEDSDYETSYLNGKLQYYIDDSSDINVGLEYSKREKDSHGTVGGETQAKINPESIYTGDQDSRDYTRKYDVELMKAFLTYSKDFDYGANLLVNTYIYTDTTEFMSSPQTKDSSGNNDATLTDDNYVYDNHYEQVQKGVKSEYRDSFKNSAALLGVDLRANEYENKTTYRAAQALVIYGGPMAGVYPDYYQPGDFKSNDKTDENVYALYGEYKYAFTDSISATTNLRYDKIKLDYTDSAANSLKKDFSVYSYRIGMNYQMSQNSTLFLNYSTGFRAPTISQLFAGDVSTWGSTQNNPNLDPEESFNYEIGVRALMNNIKYEASVFQIDRKDFIMKTSGNYGDTDTNDMWDNVGGARHRGFELSAVGNIIDSLSFNMAYTYLRAKYTNYRNFGITMGSDVYFPVFTPAPVMTYDATGNTIPRTSKHNVNLIMNYQVLKDLTLMAEVNAKSKYYADDLNKIEIAGHGILNLMATYNKKLGMFDTSFFVRADNVFDKQYYTSARSSSDRNEDGVFNAEDLSITVNPGRVLTAGLAAKF</sequence>
<evidence type="ECO:0000256" key="12">
    <source>
        <dbReference type="SAM" id="SignalP"/>
    </source>
</evidence>
<comment type="subcellular location">
    <subcellularLocation>
        <location evidence="1 10">Cell outer membrane</location>
        <topology evidence="1 10">Multi-pass membrane protein</topology>
    </subcellularLocation>
</comment>
<dbReference type="KEGG" id="sulg:FJR48_06825"/>
<evidence type="ECO:0000259" key="13">
    <source>
        <dbReference type="Pfam" id="PF00593"/>
    </source>
</evidence>
<name>A0A5P8P1B6_9BACT</name>
<keyword evidence="2 10" id="KW-0813">Transport</keyword>
<keyword evidence="3 10" id="KW-1134">Transmembrane beta strand</keyword>
<feature type="domain" description="TonB-dependent receptor-like beta-barrel" evidence="13">
    <location>
        <begin position="220"/>
        <end position="689"/>
    </location>
</feature>
<dbReference type="PANTHER" id="PTHR30069:SF29">
    <property type="entry name" value="HEMOGLOBIN AND HEMOGLOBIN-HAPTOGLOBIN-BINDING PROTEIN 1-RELATED"/>
    <property type="match status" value="1"/>
</dbReference>
<evidence type="ECO:0000256" key="7">
    <source>
        <dbReference type="ARBA" id="ARBA00023136"/>
    </source>
</evidence>
<dbReference type="PROSITE" id="PS52016">
    <property type="entry name" value="TONB_DEPENDENT_REC_3"/>
    <property type="match status" value="1"/>
</dbReference>
<dbReference type="PANTHER" id="PTHR30069">
    <property type="entry name" value="TONB-DEPENDENT OUTER MEMBRANE RECEPTOR"/>
    <property type="match status" value="1"/>
</dbReference>
<evidence type="ECO:0000256" key="2">
    <source>
        <dbReference type="ARBA" id="ARBA00022448"/>
    </source>
</evidence>
<evidence type="ECO:0000256" key="5">
    <source>
        <dbReference type="ARBA" id="ARBA00022729"/>
    </source>
</evidence>
<dbReference type="OrthoDB" id="5389752at2"/>